<feature type="domain" description="Reverse transcriptase zinc-binding" evidence="2">
    <location>
        <begin position="225"/>
        <end position="309"/>
    </location>
</feature>
<name>A0A8I6XQ71_HORVV</name>
<feature type="compositionally biased region" description="Basic and acidic residues" evidence="1">
    <location>
        <begin position="335"/>
        <end position="350"/>
    </location>
</feature>
<sequence length="350" mass="40411">MLPCWKAHLMNKAGRLAFIKAILSAIPIHQLLVLAPPKKKIQALVKIQRGFLWAGRANAQGGNCHVNWQRVVRPISLGGLGVRDLERSGLAMCLRWLWFSRTDGTRAWSGLDLQFSTEERNFFFASTTMQLGNDQQALFWENTWLEGHAIREIAPQLYACIPKHRRKMRTVADGLQAHKWARDIHGVLGIQEVGQYLQIWHKIEPTALSAEPDRLIWKWTTSGTYTAQSAYKATFHGSIPCDAWKLTWKCWAPSRVRFFHWLARLDRCWTADRLARRGLQHHPRCLLCDQEPETMHHLLLACPFSRQVWHETLAWLRIPCRPPDGEESLNACGPPRDESRRRLCAKDSHQ</sequence>
<organism evidence="3 4">
    <name type="scientific">Hordeum vulgare subsp. vulgare</name>
    <name type="common">Domesticated barley</name>
    <dbReference type="NCBI Taxonomy" id="112509"/>
    <lineage>
        <taxon>Eukaryota</taxon>
        <taxon>Viridiplantae</taxon>
        <taxon>Streptophyta</taxon>
        <taxon>Embryophyta</taxon>
        <taxon>Tracheophyta</taxon>
        <taxon>Spermatophyta</taxon>
        <taxon>Magnoliopsida</taxon>
        <taxon>Liliopsida</taxon>
        <taxon>Poales</taxon>
        <taxon>Poaceae</taxon>
        <taxon>BOP clade</taxon>
        <taxon>Pooideae</taxon>
        <taxon>Triticodae</taxon>
        <taxon>Triticeae</taxon>
        <taxon>Hordeinae</taxon>
        <taxon>Hordeum</taxon>
    </lineage>
</organism>
<reference evidence="3" key="3">
    <citation type="submission" date="2022-01" db="UniProtKB">
        <authorList>
            <consortium name="EnsemblPlants"/>
        </authorList>
    </citation>
    <scope>IDENTIFICATION</scope>
    <source>
        <strain evidence="3">subsp. vulgare</strain>
    </source>
</reference>
<dbReference type="Proteomes" id="UP000011116">
    <property type="component" value="Chromosome 3H"/>
</dbReference>
<dbReference type="Gramene" id="HORVU.MOREX.r3.3HG0232100.1">
    <property type="protein sequence ID" value="HORVU.MOREX.r3.3HG0232100.1.CDS1"/>
    <property type="gene ID" value="HORVU.MOREX.r3.3HG0232100"/>
</dbReference>
<feature type="region of interest" description="Disordered" evidence="1">
    <location>
        <begin position="327"/>
        <end position="350"/>
    </location>
</feature>
<protein>
    <recommendedName>
        <fullName evidence="2">Reverse transcriptase zinc-binding domain-containing protein</fullName>
    </recommendedName>
</protein>
<reference evidence="4" key="1">
    <citation type="journal article" date="2012" name="Nature">
        <title>A physical, genetic and functional sequence assembly of the barley genome.</title>
        <authorList>
            <consortium name="The International Barley Genome Sequencing Consortium"/>
            <person name="Mayer K.F."/>
            <person name="Waugh R."/>
            <person name="Brown J.W."/>
            <person name="Schulman A."/>
            <person name="Langridge P."/>
            <person name="Platzer M."/>
            <person name="Fincher G.B."/>
            <person name="Muehlbauer G.J."/>
            <person name="Sato K."/>
            <person name="Close T.J."/>
            <person name="Wise R.P."/>
            <person name="Stein N."/>
        </authorList>
    </citation>
    <scope>NUCLEOTIDE SEQUENCE [LARGE SCALE GENOMIC DNA]</scope>
    <source>
        <strain evidence="4">cv. Morex</strain>
    </source>
</reference>
<dbReference type="PANTHER" id="PTHR33116:SF78">
    <property type="entry name" value="OS12G0587133 PROTEIN"/>
    <property type="match status" value="1"/>
</dbReference>
<reference evidence="3" key="2">
    <citation type="submission" date="2020-10" db="EMBL/GenBank/DDBJ databases">
        <authorList>
            <person name="Scholz U."/>
            <person name="Mascher M."/>
            <person name="Fiebig A."/>
        </authorList>
    </citation>
    <scope>NUCLEOTIDE SEQUENCE [LARGE SCALE GENOMIC DNA]</scope>
    <source>
        <strain evidence="3">cv. Morex</strain>
    </source>
</reference>
<evidence type="ECO:0000256" key="1">
    <source>
        <dbReference type="SAM" id="MobiDB-lite"/>
    </source>
</evidence>
<dbReference type="EnsemblPlants" id="HORVU.MOREX.r3.3HG0232100.1">
    <property type="protein sequence ID" value="HORVU.MOREX.r3.3HG0232100.1.CDS1"/>
    <property type="gene ID" value="HORVU.MOREX.r3.3HG0232100"/>
</dbReference>
<accession>A0A8I6XQ71</accession>
<proteinExistence type="predicted"/>
<evidence type="ECO:0000313" key="4">
    <source>
        <dbReference type="Proteomes" id="UP000011116"/>
    </source>
</evidence>
<dbReference type="AlphaFoldDB" id="A0A8I6XQ71"/>
<keyword evidence="4" id="KW-1185">Reference proteome</keyword>
<dbReference type="InterPro" id="IPR026960">
    <property type="entry name" value="RVT-Znf"/>
</dbReference>
<dbReference type="PANTHER" id="PTHR33116">
    <property type="entry name" value="REVERSE TRANSCRIPTASE ZINC-BINDING DOMAIN-CONTAINING PROTEIN-RELATED-RELATED"/>
    <property type="match status" value="1"/>
</dbReference>
<dbReference type="Pfam" id="PF13966">
    <property type="entry name" value="zf-RVT"/>
    <property type="match status" value="1"/>
</dbReference>
<evidence type="ECO:0000313" key="3">
    <source>
        <dbReference type="EnsemblPlants" id="HORVU.MOREX.r3.3HG0232100.1.CDS1"/>
    </source>
</evidence>
<evidence type="ECO:0000259" key="2">
    <source>
        <dbReference type="Pfam" id="PF13966"/>
    </source>
</evidence>